<name>X1GT52_9ZZZZ</name>
<organism evidence="2">
    <name type="scientific">marine sediment metagenome</name>
    <dbReference type="NCBI Taxonomy" id="412755"/>
    <lineage>
        <taxon>unclassified sequences</taxon>
        <taxon>metagenomes</taxon>
        <taxon>ecological metagenomes</taxon>
    </lineage>
</organism>
<dbReference type="EMBL" id="BARU01016475">
    <property type="protein sequence ID" value="GAH61066.1"/>
    <property type="molecule type" value="Genomic_DNA"/>
</dbReference>
<dbReference type="InterPro" id="IPR036249">
    <property type="entry name" value="Thioredoxin-like_sf"/>
</dbReference>
<dbReference type="SUPFAM" id="SSF52833">
    <property type="entry name" value="Thioredoxin-like"/>
    <property type="match status" value="1"/>
</dbReference>
<evidence type="ECO:0000313" key="2">
    <source>
        <dbReference type="EMBL" id="GAH61066.1"/>
    </source>
</evidence>
<reference evidence="2" key="1">
    <citation type="journal article" date="2014" name="Front. Microbiol.">
        <title>High frequency of phylogenetically diverse reductive dehalogenase-homologous genes in deep subseafloor sedimentary metagenomes.</title>
        <authorList>
            <person name="Kawai M."/>
            <person name="Futagami T."/>
            <person name="Toyoda A."/>
            <person name="Takaki Y."/>
            <person name="Nishi S."/>
            <person name="Hori S."/>
            <person name="Arai W."/>
            <person name="Tsubouchi T."/>
            <person name="Morono Y."/>
            <person name="Uchiyama I."/>
            <person name="Ito T."/>
            <person name="Fujiyama A."/>
            <person name="Inagaki F."/>
            <person name="Takami H."/>
        </authorList>
    </citation>
    <scope>NUCLEOTIDE SEQUENCE</scope>
    <source>
        <strain evidence="2">Expedition CK06-06</strain>
    </source>
</reference>
<feature type="transmembrane region" description="Helical" evidence="1">
    <location>
        <begin position="136"/>
        <end position="157"/>
    </location>
</feature>
<proteinExistence type="predicted"/>
<keyword evidence="1" id="KW-1133">Transmembrane helix</keyword>
<comment type="caution">
    <text evidence="2">The sequence shown here is derived from an EMBL/GenBank/DDBJ whole genome shotgun (WGS) entry which is preliminary data.</text>
</comment>
<dbReference type="Pfam" id="PF13728">
    <property type="entry name" value="TraF"/>
    <property type="match status" value="1"/>
</dbReference>
<gene>
    <name evidence="2" type="ORF">S03H2_27375</name>
</gene>
<accession>X1GT52</accession>
<evidence type="ECO:0000256" key="1">
    <source>
        <dbReference type="SAM" id="Phobius"/>
    </source>
</evidence>
<keyword evidence="1" id="KW-0812">Transmembrane</keyword>
<evidence type="ECO:0008006" key="3">
    <source>
        <dbReference type="Google" id="ProtNLM"/>
    </source>
</evidence>
<dbReference type="Gene3D" id="3.40.30.10">
    <property type="entry name" value="Glutaredoxin"/>
    <property type="match status" value="1"/>
</dbReference>
<protein>
    <recommendedName>
        <fullName evidence="3">Thioredoxin domain-containing protein</fullName>
    </recommendedName>
</protein>
<feature type="non-terminal residue" evidence="2">
    <location>
        <position position="1"/>
    </location>
</feature>
<dbReference type="InterPro" id="IPR039555">
    <property type="entry name" value="TraF/TrbB"/>
</dbReference>
<keyword evidence="1" id="KW-0472">Membrane</keyword>
<sequence length="180" mass="20110">DDVLNYEGVRIVLFFKSNCPSCHNQIETLQELENNYTLSIIALNVDSEPTNTTLLDLIADLSLSTNWTLGYASAQAISIFDLEVVPSQVILDDNSEIVAVTEGYFDYESIETKILDAINHRTDNYSENPISDSGDLLIALFIIVGVAVATIVVIFLFRLFRQSDKTTNIIIASRKLEKEE</sequence>
<dbReference type="AlphaFoldDB" id="X1GT52"/>